<dbReference type="InterPro" id="IPR005238">
    <property type="entry name" value="ComB-like"/>
</dbReference>
<evidence type="ECO:0000256" key="6">
    <source>
        <dbReference type="ARBA" id="ARBA00022842"/>
    </source>
</evidence>
<dbReference type="InterPro" id="IPR036702">
    <property type="entry name" value="ComB-like_sf"/>
</dbReference>
<evidence type="ECO:0000313" key="8">
    <source>
        <dbReference type="EMBL" id="MEB3102575.1"/>
    </source>
</evidence>
<organism evidence="8 9">
    <name type="scientific">Ferviditalea candida</name>
    <dbReference type="NCBI Taxonomy" id="3108399"/>
    <lineage>
        <taxon>Bacteria</taxon>
        <taxon>Bacillati</taxon>
        <taxon>Bacillota</taxon>
        <taxon>Bacilli</taxon>
        <taxon>Bacillales</taxon>
        <taxon>Paenibacillaceae</taxon>
        <taxon>Ferviditalea</taxon>
    </lineage>
</organism>
<proteinExistence type="inferred from homology"/>
<comment type="catalytic activity">
    <reaction evidence="7">
        <text>(2R)-O-phospho-3-sulfolactate + H2O = (2R)-3-sulfolactate + phosphate</text>
        <dbReference type="Rhea" id="RHEA:23416"/>
        <dbReference type="ChEBI" id="CHEBI:15377"/>
        <dbReference type="ChEBI" id="CHEBI:15597"/>
        <dbReference type="ChEBI" id="CHEBI:43474"/>
        <dbReference type="ChEBI" id="CHEBI:58738"/>
        <dbReference type="EC" id="3.1.3.71"/>
    </reaction>
</comment>
<dbReference type="PANTHER" id="PTHR37311:SF1">
    <property type="entry name" value="2-PHOSPHOSULFOLACTATE PHOSPHATASE-RELATED"/>
    <property type="match status" value="1"/>
</dbReference>
<dbReference type="SUPFAM" id="SSF142823">
    <property type="entry name" value="ComB-like"/>
    <property type="match status" value="1"/>
</dbReference>
<gene>
    <name evidence="8" type="ORF">VF724_12970</name>
</gene>
<evidence type="ECO:0000256" key="4">
    <source>
        <dbReference type="ARBA" id="ARBA00021948"/>
    </source>
</evidence>
<comment type="caution">
    <text evidence="8">The sequence shown here is derived from an EMBL/GenBank/DDBJ whole genome shotgun (WGS) entry which is preliminary data.</text>
</comment>
<dbReference type="RefSeq" id="WP_371754698.1">
    <property type="nucleotide sequence ID" value="NZ_JAYJLD010000019.1"/>
</dbReference>
<dbReference type="Pfam" id="PF04029">
    <property type="entry name" value="2-ph_phosp"/>
    <property type="match status" value="1"/>
</dbReference>
<dbReference type="EC" id="3.1.3.71" evidence="3"/>
<dbReference type="EMBL" id="JAYJLD010000019">
    <property type="protein sequence ID" value="MEB3102575.1"/>
    <property type="molecule type" value="Genomic_DNA"/>
</dbReference>
<sequence length="233" mass="25940">MEISIYQFIEGAKKAQGLTVIIDVFRAFSVACYVVENGAKDIIPVGDLQTAYRLKSKHPEYILMGERGGRIQEGFDYGNSPTQVQHLDFKGKTVVHTTSAGTQGIVNAVNAEERITGSFVNIQAIIDYIRKQNPQKVSLVCMGWEGHEHADEDTLCAEYIKNALEGKTNDFSEIVHFLREESKTGRFLDLKGESTAPASDFDLCLSLDRFNFVLKVETEPASNGLLHLRKIPV</sequence>
<dbReference type="Proteomes" id="UP001310386">
    <property type="component" value="Unassembled WGS sequence"/>
</dbReference>
<comment type="similarity">
    <text evidence="2">Belongs to the ComB family.</text>
</comment>
<evidence type="ECO:0000256" key="7">
    <source>
        <dbReference type="ARBA" id="ARBA00033711"/>
    </source>
</evidence>
<keyword evidence="6" id="KW-0460">Magnesium</keyword>
<evidence type="ECO:0000256" key="3">
    <source>
        <dbReference type="ARBA" id="ARBA00012953"/>
    </source>
</evidence>
<reference evidence="8" key="1">
    <citation type="submission" date="2023-12" db="EMBL/GenBank/DDBJ databases">
        <title>Fervidustalea candida gen. nov., sp. nov., a novel member of the family Paenibacillaceae isolated from a geothermal area.</title>
        <authorList>
            <person name="Li W.-J."/>
            <person name="Jiao J.-Y."/>
            <person name="Chen Y."/>
        </authorList>
    </citation>
    <scope>NUCLEOTIDE SEQUENCE</scope>
    <source>
        <strain evidence="8">SYSU GA230002</strain>
    </source>
</reference>
<keyword evidence="9" id="KW-1185">Reference proteome</keyword>
<evidence type="ECO:0000256" key="5">
    <source>
        <dbReference type="ARBA" id="ARBA00022801"/>
    </source>
</evidence>
<name>A0ABU5ZJB8_9BACL</name>
<evidence type="ECO:0000313" key="9">
    <source>
        <dbReference type="Proteomes" id="UP001310386"/>
    </source>
</evidence>
<keyword evidence="5" id="KW-0378">Hydrolase</keyword>
<protein>
    <recommendedName>
        <fullName evidence="4">Probable 2-phosphosulfolactate phosphatase</fullName>
        <ecNumber evidence="3">3.1.3.71</ecNumber>
    </recommendedName>
</protein>
<comment type="cofactor">
    <cofactor evidence="1">
        <name>Mg(2+)</name>
        <dbReference type="ChEBI" id="CHEBI:18420"/>
    </cofactor>
</comment>
<accession>A0ABU5ZJB8</accession>
<evidence type="ECO:0000256" key="2">
    <source>
        <dbReference type="ARBA" id="ARBA00009997"/>
    </source>
</evidence>
<dbReference type="Gene3D" id="3.90.1560.10">
    <property type="entry name" value="ComB-like"/>
    <property type="match status" value="1"/>
</dbReference>
<evidence type="ECO:0000256" key="1">
    <source>
        <dbReference type="ARBA" id="ARBA00001946"/>
    </source>
</evidence>
<dbReference type="PANTHER" id="PTHR37311">
    <property type="entry name" value="2-PHOSPHOSULFOLACTATE PHOSPHATASE-RELATED"/>
    <property type="match status" value="1"/>
</dbReference>